<dbReference type="GO" id="GO:0044208">
    <property type="term" value="P:'de novo' AMP biosynthetic process"/>
    <property type="evidence" value="ECO:0007669"/>
    <property type="project" value="TreeGrafter"/>
</dbReference>
<evidence type="ECO:0000313" key="6">
    <source>
        <dbReference type="EMBL" id="CAF1364969.1"/>
    </source>
</evidence>
<dbReference type="PANTHER" id="PTHR11846">
    <property type="entry name" value="ADENYLOSUCCINATE SYNTHETASE"/>
    <property type="match status" value="1"/>
</dbReference>
<evidence type="ECO:0008006" key="8">
    <source>
        <dbReference type="Google" id="ProtNLM"/>
    </source>
</evidence>
<dbReference type="GO" id="GO:0046872">
    <property type="term" value="F:metal ion binding"/>
    <property type="evidence" value="ECO:0007669"/>
    <property type="project" value="UniProtKB-KW"/>
</dbReference>
<dbReference type="AlphaFoldDB" id="A0A815IKQ4"/>
<dbReference type="GO" id="GO:0005737">
    <property type="term" value="C:cytoplasm"/>
    <property type="evidence" value="ECO:0007669"/>
    <property type="project" value="TreeGrafter"/>
</dbReference>
<comment type="caution">
    <text evidence="6">The sequence shown here is derived from an EMBL/GenBank/DDBJ whole genome shotgun (WGS) entry which is preliminary data.</text>
</comment>
<keyword evidence="1" id="KW-0436">Ligase</keyword>
<evidence type="ECO:0000256" key="5">
    <source>
        <dbReference type="ARBA" id="ARBA00022842"/>
    </source>
</evidence>
<dbReference type="InterPro" id="IPR027417">
    <property type="entry name" value="P-loop_NTPase"/>
</dbReference>
<dbReference type="PANTHER" id="PTHR11846:SF0">
    <property type="entry name" value="ADENYLOSUCCINATE SYNTHETASE"/>
    <property type="match status" value="1"/>
</dbReference>
<gene>
    <name evidence="6" type="ORF">XAT740_LOCUS32223</name>
</gene>
<keyword evidence="5" id="KW-0460">Magnesium</keyword>
<dbReference type="GO" id="GO:0000166">
    <property type="term" value="F:nucleotide binding"/>
    <property type="evidence" value="ECO:0007669"/>
    <property type="project" value="UniProtKB-KW"/>
</dbReference>
<evidence type="ECO:0000256" key="4">
    <source>
        <dbReference type="ARBA" id="ARBA00022755"/>
    </source>
</evidence>
<keyword evidence="2" id="KW-0479">Metal-binding</keyword>
<evidence type="ECO:0000256" key="3">
    <source>
        <dbReference type="ARBA" id="ARBA00022741"/>
    </source>
</evidence>
<dbReference type="SUPFAM" id="SSF52540">
    <property type="entry name" value="P-loop containing nucleoside triphosphate hydrolases"/>
    <property type="match status" value="1"/>
</dbReference>
<dbReference type="Pfam" id="PF00709">
    <property type="entry name" value="Adenylsucc_synt"/>
    <property type="match status" value="2"/>
</dbReference>
<evidence type="ECO:0000256" key="2">
    <source>
        <dbReference type="ARBA" id="ARBA00022723"/>
    </source>
</evidence>
<proteinExistence type="predicted"/>
<keyword evidence="3" id="KW-0547">Nucleotide-binding</keyword>
<dbReference type="EMBL" id="CAJNOR010002989">
    <property type="protein sequence ID" value="CAF1364969.1"/>
    <property type="molecule type" value="Genomic_DNA"/>
</dbReference>
<sequence>MEQSLDIIFDLCFGSSGKGLIGGYLATKNKYHFAIESYGVQAGHTVITEDGTKYIVQQLPQALINNDTRLYIGAGAVIDLAQLQNEVDQYLGGKESAKNRLFIHPRASVIQQQHRDWEKETIRSGSTFKGVGAASAFKVMRHPDHKLMRDISEWSDFMADTAEMACDDLRQGKAGILEVAQGFELGINHGLQYPNCTSRECSPMQGLSDNGIPIKFVRNIYGVIRTYPIRISNEMAKENGGQAYSGDGGIELTWEEVEKRSGAPPGTFSSKEYSTVTKKLRRVFELDMNRIKRAVKLTGVTKLTVNFIQYINYQDAGITEYDKLSDKSKMFIEMVEKATCVPVVLIGTGARNDQVIDRTI</sequence>
<name>A0A815IKQ4_ADIRI</name>
<protein>
    <recommendedName>
        <fullName evidence="8">AdSS</fullName>
    </recommendedName>
</protein>
<dbReference type="GO" id="GO:0004019">
    <property type="term" value="F:adenylosuccinate synthase activity"/>
    <property type="evidence" value="ECO:0007669"/>
    <property type="project" value="InterPro"/>
</dbReference>
<dbReference type="InterPro" id="IPR042109">
    <property type="entry name" value="Adenylosuccinate_synth_dom1"/>
</dbReference>
<dbReference type="Proteomes" id="UP000663828">
    <property type="component" value="Unassembled WGS sequence"/>
</dbReference>
<dbReference type="Gene3D" id="3.40.440.10">
    <property type="entry name" value="Adenylosuccinate Synthetase, subunit A, domain 1"/>
    <property type="match status" value="2"/>
</dbReference>
<evidence type="ECO:0000313" key="7">
    <source>
        <dbReference type="Proteomes" id="UP000663828"/>
    </source>
</evidence>
<dbReference type="InterPro" id="IPR001114">
    <property type="entry name" value="Adenylosuccinate_synthetase"/>
</dbReference>
<accession>A0A815IKQ4</accession>
<keyword evidence="4" id="KW-0658">Purine biosynthesis</keyword>
<dbReference type="GO" id="GO:0046040">
    <property type="term" value="P:IMP metabolic process"/>
    <property type="evidence" value="ECO:0007669"/>
    <property type="project" value="TreeGrafter"/>
</dbReference>
<keyword evidence="7" id="KW-1185">Reference proteome</keyword>
<evidence type="ECO:0000256" key="1">
    <source>
        <dbReference type="ARBA" id="ARBA00022598"/>
    </source>
</evidence>
<organism evidence="6 7">
    <name type="scientific">Adineta ricciae</name>
    <name type="common">Rotifer</name>
    <dbReference type="NCBI Taxonomy" id="249248"/>
    <lineage>
        <taxon>Eukaryota</taxon>
        <taxon>Metazoa</taxon>
        <taxon>Spiralia</taxon>
        <taxon>Gnathifera</taxon>
        <taxon>Rotifera</taxon>
        <taxon>Eurotatoria</taxon>
        <taxon>Bdelloidea</taxon>
        <taxon>Adinetida</taxon>
        <taxon>Adinetidae</taxon>
        <taxon>Adineta</taxon>
    </lineage>
</organism>
<reference evidence="6" key="1">
    <citation type="submission" date="2021-02" db="EMBL/GenBank/DDBJ databases">
        <authorList>
            <person name="Nowell W R."/>
        </authorList>
    </citation>
    <scope>NUCLEOTIDE SEQUENCE</scope>
</reference>
<dbReference type="SMART" id="SM00788">
    <property type="entry name" value="Adenylsucc_synt"/>
    <property type="match status" value="1"/>
</dbReference>